<organism evidence="1 2">
    <name type="scientific">Allosaccharopolyspora coralli</name>
    <dbReference type="NCBI Taxonomy" id="2665642"/>
    <lineage>
        <taxon>Bacteria</taxon>
        <taxon>Bacillati</taxon>
        <taxon>Actinomycetota</taxon>
        <taxon>Actinomycetes</taxon>
        <taxon>Pseudonocardiales</taxon>
        <taxon>Pseudonocardiaceae</taxon>
        <taxon>Allosaccharopolyspora</taxon>
    </lineage>
</organism>
<dbReference type="InterPro" id="IPR036689">
    <property type="entry name" value="ESAT-6-like_sf"/>
</dbReference>
<name>A0A5Q3QDA6_9PSEU</name>
<dbReference type="AlphaFoldDB" id="A0A5Q3QDA6"/>
<proteinExistence type="predicted"/>
<dbReference type="EMBL" id="CP045929">
    <property type="protein sequence ID" value="QGK69539.1"/>
    <property type="molecule type" value="Genomic_DNA"/>
</dbReference>
<accession>A0A5Q3QDA6</accession>
<gene>
    <name evidence="1" type="ORF">GIY23_08380</name>
</gene>
<evidence type="ECO:0000313" key="1">
    <source>
        <dbReference type="EMBL" id="QGK69539.1"/>
    </source>
</evidence>
<protein>
    <submittedName>
        <fullName evidence="1">Uncharacterized protein</fullName>
    </submittedName>
</protein>
<dbReference type="KEGG" id="sace:GIY23_08380"/>
<dbReference type="RefSeq" id="WP_154076134.1">
    <property type="nucleotide sequence ID" value="NZ_CP045929.1"/>
</dbReference>
<evidence type="ECO:0000313" key="2">
    <source>
        <dbReference type="Proteomes" id="UP000371041"/>
    </source>
</evidence>
<keyword evidence="2" id="KW-1185">Reference proteome</keyword>
<dbReference type="Gene3D" id="1.10.287.1060">
    <property type="entry name" value="ESAT-6-like"/>
    <property type="match status" value="1"/>
</dbReference>
<sequence length="102" mass="10358">MSLGDFTGTHADLDALSGIASRLRNGAQDLDSMTAPPPAPVAGESTEAIAGAMAMLTISAAEIVEILNGMGDAVAHGRDVYDDTDAGTIKDLSRLGEITGEN</sequence>
<reference evidence="2" key="1">
    <citation type="submission" date="2019-11" db="EMBL/GenBank/DDBJ databases">
        <title>The complete genome sequence of Saccharopolyspora sp. E2A.</title>
        <authorList>
            <person name="Zhang G."/>
        </authorList>
    </citation>
    <scope>NUCLEOTIDE SEQUENCE [LARGE SCALE GENOMIC DNA]</scope>
    <source>
        <strain evidence="2">E2A</strain>
    </source>
</reference>
<dbReference type="SUPFAM" id="SSF140453">
    <property type="entry name" value="EsxAB dimer-like"/>
    <property type="match status" value="1"/>
</dbReference>
<dbReference type="Proteomes" id="UP000371041">
    <property type="component" value="Chromosome"/>
</dbReference>